<comment type="pathway">
    <text evidence="5">Amino-acid biosynthesis; L-histidine biosynthesis; L-histidine from 5-phospho-alpha-D-ribose 1-diphosphate: step 9/9.</text>
</comment>
<comment type="function">
    <text evidence="5">Catalyzes the sequential NAD-dependent oxidations of L-histidinol to L-histidinaldehyde and then to L-histidine.</text>
</comment>
<feature type="binding site" evidence="5 10">
    <location>
        <position position="359"/>
    </location>
    <ligand>
        <name>Zn(2+)</name>
        <dbReference type="ChEBI" id="CHEBI:29105"/>
    </ligand>
</feature>
<comment type="caution">
    <text evidence="12">The sequence shown here is derived from an EMBL/GenBank/DDBJ whole genome shotgun (WGS) entry which is preliminary data.</text>
</comment>
<dbReference type="InterPro" id="IPR012131">
    <property type="entry name" value="Hstdl_DH"/>
</dbReference>
<proteinExistence type="inferred from homology"/>
<dbReference type="GO" id="GO:0005829">
    <property type="term" value="C:cytosol"/>
    <property type="evidence" value="ECO:0007669"/>
    <property type="project" value="TreeGrafter"/>
</dbReference>
<evidence type="ECO:0000256" key="9">
    <source>
        <dbReference type="PIRSR" id="PIRSR000099-3"/>
    </source>
</evidence>
<reference evidence="12" key="1">
    <citation type="journal article" date="2020" name="ISME J.">
        <title>Gammaproteobacteria mediating utilization of methyl-, sulfur- and petroleum organic compounds in deep ocean hydrothermal plumes.</title>
        <authorList>
            <person name="Zhou Z."/>
            <person name="Liu Y."/>
            <person name="Pan J."/>
            <person name="Cron B.R."/>
            <person name="Toner B.M."/>
            <person name="Anantharaman K."/>
            <person name="Breier J.A."/>
            <person name="Dick G.J."/>
            <person name="Li M."/>
        </authorList>
    </citation>
    <scope>NUCLEOTIDE SEQUENCE</scope>
    <source>
        <strain evidence="12">SZUA-1501</strain>
    </source>
</reference>
<feature type="binding site" evidence="5 9">
    <location>
        <position position="260"/>
    </location>
    <ligand>
        <name>substrate</name>
    </ligand>
</feature>
<dbReference type="AlphaFoldDB" id="A0A9D0YPL8"/>
<dbReference type="PIRSF" id="PIRSF000099">
    <property type="entry name" value="Histidinol_dh"/>
    <property type="match status" value="1"/>
</dbReference>
<feature type="binding site" evidence="5 8">
    <location>
        <position position="132"/>
    </location>
    <ligand>
        <name>NAD(+)</name>
        <dbReference type="ChEBI" id="CHEBI:57540"/>
    </ligand>
</feature>
<dbReference type="Gene3D" id="1.20.5.1300">
    <property type="match status" value="1"/>
</dbReference>
<organism evidence="12 13">
    <name type="scientific">Aquifex aeolicus</name>
    <dbReference type="NCBI Taxonomy" id="63363"/>
    <lineage>
        <taxon>Bacteria</taxon>
        <taxon>Pseudomonadati</taxon>
        <taxon>Aquificota</taxon>
        <taxon>Aquificia</taxon>
        <taxon>Aquificales</taxon>
        <taxon>Aquificaceae</taxon>
        <taxon>Aquifex</taxon>
    </lineage>
</organism>
<feature type="binding site" evidence="5 10">
    <location>
        <position position="260"/>
    </location>
    <ligand>
        <name>Zn(2+)</name>
        <dbReference type="ChEBI" id="CHEBI:29105"/>
    </ligand>
</feature>
<evidence type="ECO:0000313" key="13">
    <source>
        <dbReference type="Proteomes" id="UP000606463"/>
    </source>
</evidence>
<keyword evidence="2 5" id="KW-0479">Metal-binding</keyword>
<dbReference type="InterPro" id="IPR001692">
    <property type="entry name" value="Histidinol_DH_CS"/>
</dbReference>
<dbReference type="EC" id="1.1.1.23" evidence="5"/>
<dbReference type="EMBL" id="DQVE01000049">
    <property type="protein sequence ID" value="HIP98661.1"/>
    <property type="molecule type" value="Genomic_DNA"/>
</dbReference>
<dbReference type="NCBIfam" id="TIGR00069">
    <property type="entry name" value="hisD"/>
    <property type="match status" value="1"/>
</dbReference>
<feature type="binding site" evidence="5 8">
    <location>
        <position position="212"/>
    </location>
    <ligand>
        <name>NAD(+)</name>
        <dbReference type="ChEBI" id="CHEBI:57540"/>
    </ligand>
</feature>
<name>A0A9D0YPL8_AQUAO</name>
<dbReference type="PANTHER" id="PTHR21256:SF2">
    <property type="entry name" value="HISTIDINE BIOSYNTHESIS TRIFUNCTIONAL PROTEIN"/>
    <property type="match status" value="1"/>
</dbReference>
<feature type="binding site" evidence="5 10">
    <location>
        <position position="418"/>
    </location>
    <ligand>
        <name>Zn(2+)</name>
        <dbReference type="ChEBI" id="CHEBI:29105"/>
    </ligand>
</feature>
<evidence type="ECO:0000313" key="12">
    <source>
        <dbReference type="EMBL" id="HIP98661.1"/>
    </source>
</evidence>
<dbReference type="PROSITE" id="PS00611">
    <property type="entry name" value="HISOL_DEHYDROGENASE"/>
    <property type="match status" value="1"/>
</dbReference>
<comment type="catalytic activity">
    <reaction evidence="5">
        <text>L-histidinol + 2 NAD(+) + H2O = L-histidine + 2 NADH + 3 H(+)</text>
        <dbReference type="Rhea" id="RHEA:20641"/>
        <dbReference type="ChEBI" id="CHEBI:15377"/>
        <dbReference type="ChEBI" id="CHEBI:15378"/>
        <dbReference type="ChEBI" id="CHEBI:57540"/>
        <dbReference type="ChEBI" id="CHEBI:57595"/>
        <dbReference type="ChEBI" id="CHEBI:57699"/>
        <dbReference type="ChEBI" id="CHEBI:57945"/>
        <dbReference type="EC" id="1.1.1.23"/>
    </reaction>
</comment>
<evidence type="ECO:0000256" key="6">
    <source>
        <dbReference type="PIRNR" id="PIRNR000099"/>
    </source>
</evidence>
<dbReference type="GO" id="GO:0000105">
    <property type="term" value="P:L-histidine biosynthetic process"/>
    <property type="evidence" value="ECO:0007669"/>
    <property type="project" value="UniProtKB-UniRule"/>
</dbReference>
<dbReference type="FunFam" id="3.40.50.1980:FF:000026">
    <property type="entry name" value="Histidinol dehydrogenase"/>
    <property type="match status" value="1"/>
</dbReference>
<dbReference type="GO" id="GO:0008270">
    <property type="term" value="F:zinc ion binding"/>
    <property type="evidence" value="ECO:0007669"/>
    <property type="project" value="UniProtKB-UniRule"/>
</dbReference>
<evidence type="ECO:0000256" key="3">
    <source>
        <dbReference type="ARBA" id="ARBA00022833"/>
    </source>
</evidence>
<dbReference type="InterPro" id="IPR016161">
    <property type="entry name" value="Ald_DH/histidinol_DH"/>
</dbReference>
<dbReference type="GO" id="GO:0004399">
    <property type="term" value="F:histidinol dehydrogenase activity"/>
    <property type="evidence" value="ECO:0007669"/>
    <property type="project" value="UniProtKB-UniRule"/>
</dbReference>
<dbReference type="PANTHER" id="PTHR21256">
    <property type="entry name" value="HISTIDINOL DEHYDROGENASE HDH"/>
    <property type="match status" value="1"/>
</dbReference>
<comment type="cofactor">
    <cofactor evidence="5 10">
        <name>Zn(2+)</name>
        <dbReference type="ChEBI" id="CHEBI:29105"/>
    </cofactor>
    <text evidence="5 10">Binds 1 zinc ion per subunit.</text>
</comment>
<evidence type="ECO:0000256" key="2">
    <source>
        <dbReference type="ARBA" id="ARBA00022723"/>
    </source>
</evidence>
<feature type="binding site" evidence="5 8">
    <location>
        <position position="189"/>
    </location>
    <ligand>
        <name>NAD(+)</name>
        <dbReference type="ChEBI" id="CHEBI:57540"/>
    </ligand>
</feature>
<gene>
    <name evidence="5 12" type="primary">hisD</name>
    <name evidence="12" type="ORF">EYH37_04795</name>
</gene>
<keyword evidence="5" id="KW-0028">Amino-acid biosynthesis</keyword>
<evidence type="ECO:0000256" key="8">
    <source>
        <dbReference type="PIRSR" id="PIRSR000099-2"/>
    </source>
</evidence>
<keyword evidence="5 8" id="KW-0520">NAD</keyword>
<feature type="binding site" evidence="5 9">
    <location>
        <position position="257"/>
    </location>
    <ligand>
        <name>substrate</name>
    </ligand>
</feature>
<dbReference type="Pfam" id="PF00815">
    <property type="entry name" value="Histidinol_dh"/>
    <property type="match status" value="1"/>
</dbReference>
<feature type="active site" description="Proton acceptor" evidence="5 7">
    <location>
        <position position="325"/>
    </location>
</feature>
<feature type="binding site" evidence="5 9">
    <location>
        <position position="235"/>
    </location>
    <ligand>
        <name>substrate</name>
    </ligand>
</feature>
<comment type="similarity">
    <text evidence="1 5 6 11">Belongs to the histidinol dehydrogenase family.</text>
</comment>
<evidence type="ECO:0000256" key="1">
    <source>
        <dbReference type="ARBA" id="ARBA00010178"/>
    </source>
</evidence>
<dbReference type="HAMAP" id="MF_01024">
    <property type="entry name" value="HisD"/>
    <property type="match status" value="1"/>
</dbReference>
<dbReference type="Gene3D" id="3.40.50.1980">
    <property type="entry name" value="Nitrogenase molybdenum iron protein domain"/>
    <property type="match status" value="2"/>
</dbReference>
<evidence type="ECO:0000256" key="5">
    <source>
        <dbReference type="HAMAP-Rule" id="MF_01024"/>
    </source>
</evidence>
<feature type="binding site" evidence="5 9">
    <location>
        <position position="418"/>
    </location>
    <ligand>
        <name>substrate</name>
    </ligand>
</feature>
<dbReference type="SUPFAM" id="SSF53720">
    <property type="entry name" value="ALDH-like"/>
    <property type="match status" value="1"/>
</dbReference>
<dbReference type="FunFam" id="3.40.50.1980:FF:000001">
    <property type="entry name" value="Histidinol dehydrogenase"/>
    <property type="match status" value="1"/>
</dbReference>
<accession>A0A9D0YPL8</accession>
<evidence type="ECO:0000256" key="7">
    <source>
        <dbReference type="PIRSR" id="PIRSR000099-1"/>
    </source>
</evidence>
<feature type="active site" description="Proton acceptor" evidence="5 7">
    <location>
        <position position="326"/>
    </location>
</feature>
<keyword evidence="5" id="KW-0368">Histidine biosynthesis</keyword>
<dbReference type="GO" id="GO:0051287">
    <property type="term" value="F:NAD binding"/>
    <property type="evidence" value="ECO:0007669"/>
    <property type="project" value="InterPro"/>
</dbReference>
<evidence type="ECO:0000256" key="10">
    <source>
        <dbReference type="PIRSR" id="PIRSR000099-4"/>
    </source>
</evidence>
<protein>
    <recommendedName>
        <fullName evidence="5">Histidinol dehydrogenase</fullName>
        <shortName evidence="5">HDH</shortName>
        <ecNumber evidence="5">1.1.1.23</ecNumber>
    </recommendedName>
</protein>
<evidence type="ECO:0000256" key="4">
    <source>
        <dbReference type="ARBA" id="ARBA00023002"/>
    </source>
</evidence>
<sequence>MKVEDLRGIPWEINERLRKITHRGEIFEEKYESVVKGIINDVKNRGDQAVIEYTNRFDKVNVISAKELEIPREQLEEAYKNIPSDLRDALEFSSLRIRKFHEKQLEEGFISEEPEGIILGQKIVPLQKVGVYVPGGKAQYPSTVLMNVIPAKVAGVEEIVMVSPNPSQATLAAAYVAGVDKVFKIGGAQAVAALAYGTETLPKVDKIVGPGNIYVALAKKLLYGVVDIDMVAGPSEILVIADSNANPSWVAADLLSQAEHDELAGPFCVTDSLDLALKVRDEVDKQLVRLERREIAQKSVENWGTIFVVEDMEKACQLANLIAPEHLELFTENPWDFLPKIKNAGAIFLGRYTTEPLGDYVLGPNHTLPTGGTARFYSPLGVYDFVKRSSVLYVSKEGFNKVKEWAKIFASYEGLTAHKKAVEIRES</sequence>
<feature type="binding site" evidence="5 9">
    <location>
        <position position="326"/>
    </location>
    <ligand>
        <name>substrate</name>
    </ligand>
</feature>
<keyword evidence="4 5" id="KW-0560">Oxidoreductase</keyword>
<dbReference type="Proteomes" id="UP000606463">
    <property type="component" value="Unassembled WGS sequence"/>
</dbReference>
<dbReference type="InterPro" id="IPR022695">
    <property type="entry name" value="Histidinol_DH_monofunct"/>
</dbReference>
<keyword evidence="3 5" id="KW-0862">Zinc</keyword>
<feature type="binding site" evidence="5 10">
    <location>
        <position position="257"/>
    </location>
    <ligand>
        <name>Zn(2+)</name>
        <dbReference type="ChEBI" id="CHEBI:29105"/>
    </ligand>
</feature>
<feature type="binding site" evidence="5 9">
    <location>
        <position position="413"/>
    </location>
    <ligand>
        <name>substrate</name>
    </ligand>
</feature>
<dbReference type="CDD" id="cd06572">
    <property type="entry name" value="Histidinol_dh"/>
    <property type="match status" value="1"/>
</dbReference>
<feature type="binding site" evidence="5 9">
    <location>
        <position position="359"/>
    </location>
    <ligand>
        <name>substrate</name>
    </ligand>
</feature>
<evidence type="ECO:0000256" key="11">
    <source>
        <dbReference type="RuleBase" id="RU004175"/>
    </source>
</evidence>
<dbReference type="PRINTS" id="PR00083">
    <property type="entry name" value="HOLDHDRGNASE"/>
</dbReference>